<evidence type="ECO:0000313" key="16">
    <source>
        <dbReference type="Proteomes" id="UP000195985"/>
    </source>
</evidence>
<dbReference type="RefSeq" id="WP_086941470.1">
    <property type="nucleotide sequence ID" value="NZ_FONM01000002.1"/>
</dbReference>
<evidence type="ECO:0000256" key="10">
    <source>
        <dbReference type="ARBA" id="ARBA00023136"/>
    </source>
</evidence>
<keyword evidence="9 12" id="KW-1133">Transmembrane helix</keyword>
<dbReference type="GO" id="GO:0005886">
    <property type="term" value="C:plasma membrane"/>
    <property type="evidence" value="ECO:0007669"/>
    <property type="project" value="UniProtKB-SubCell"/>
</dbReference>
<dbReference type="GO" id="GO:0009401">
    <property type="term" value="P:phosphoenolpyruvate-dependent sugar phosphotransferase system"/>
    <property type="evidence" value="ECO:0007669"/>
    <property type="project" value="UniProtKB-KW"/>
</dbReference>
<dbReference type="GO" id="GO:0016301">
    <property type="term" value="F:kinase activity"/>
    <property type="evidence" value="ECO:0007669"/>
    <property type="project" value="UniProtKB-KW"/>
</dbReference>
<keyword evidence="3" id="KW-1003">Cell membrane</keyword>
<feature type="transmembrane region" description="Helical" evidence="12">
    <location>
        <begin position="358"/>
        <end position="377"/>
    </location>
</feature>
<dbReference type="InterPro" id="IPR013013">
    <property type="entry name" value="PTS_EIIC_1"/>
</dbReference>
<keyword evidence="16" id="KW-1185">Reference proteome</keyword>
<name>A0A1W1IC41_9LACT</name>
<reference evidence="16" key="1">
    <citation type="submission" date="2016-04" db="EMBL/GenBank/DDBJ databases">
        <authorList>
            <person name="Strepis N."/>
        </authorList>
    </citation>
    <scope>NUCLEOTIDE SEQUENCE [LARGE SCALE GENOMIC DNA]</scope>
</reference>
<dbReference type="EMBL" id="FWEY01000001">
    <property type="protein sequence ID" value="SLM50566.1"/>
    <property type="molecule type" value="Genomic_DNA"/>
</dbReference>
<dbReference type="InterPro" id="IPR003352">
    <property type="entry name" value="PTS_EIIC"/>
</dbReference>
<keyword evidence="4" id="KW-0762">Sugar transport</keyword>
<dbReference type="PANTHER" id="PTHR30175">
    <property type="entry name" value="PHOSPHOTRANSFERASE SYSTEM TRANSPORT PROTEIN"/>
    <property type="match status" value="1"/>
</dbReference>
<feature type="transmembrane region" description="Helical" evidence="12">
    <location>
        <begin position="118"/>
        <end position="140"/>
    </location>
</feature>
<dbReference type="Pfam" id="PF02378">
    <property type="entry name" value="PTS_EIIC"/>
    <property type="match status" value="1"/>
</dbReference>
<dbReference type="InterPro" id="IPR018113">
    <property type="entry name" value="PTrfase_EIIB_Cys"/>
</dbReference>
<feature type="domain" description="PTS EIIC type-1" evidence="14">
    <location>
        <begin position="108"/>
        <end position="460"/>
    </location>
</feature>
<dbReference type="InterPro" id="IPR036878">
    <property type="entry name" value="Glu_permease_IIB"/>
</dbReference>
<dbReference type="Gene3D" id="3.30.1360.60">
    <property type="entry name" value="Glucose permease domain IIB"/>
    <property type="match status" value="1"/>
</dbReference>
<dbReference type="GO" id="GO:0015771">
    <property type="term" value="P:trehalose transport"/>
    <property type="evidence" value="ECO:0007669"/>
    <property type="project" value="TreeGrafter"/>
</dbReference>
<keyword evidence="10 12" id="KW-0472">Membrane</keyword>
<feature type="transmembrane region" description="Helical" evidence="12">
    <location>
        <begin position="179"/>
        <end position="199"/>
    </location>
</feature>
<dbReference type="CDD" id="cd00212">
    <property type="entry name" value="PTS_IIB_glc"/>
    <property type="match status" value="1"/>
</dbReference>
<evidence type="ECO:0000256" key="1">
    <source>
        <dbReference type="ARBA" id="ARBA00004651"/>
    </source>
</evidence>
<feature type="domain" description="PTS EIIB type-1" evidence="13">
    <location>
        <begin position="7"/>
        <end position="89"/>
    </location>
</feature>
<keyword evidence="2" id="KW-0813">Transport</keyword>
<feature type="transmembrane region" description="Helical" evidence="12">
    <location>
        <begin position="427"/>
        <end position="451"/>
    </location>
</feature>
<evidence type="ECO:0000256" key="9">
    <source>
        <dbReference type="ARBA" id="ARBA00022989"/>
    </source>
</evidence>
<dbReference type="AlphaFoldDB" id="A0A1W1IC41"/>
<feature type="transmembrane region" description="Helical" evidence="12">
    <location>
        <begin position="270"/>
        <end position="293"/>
    </location>
</feature>
<evidence type="ECO:0000256" key="2">
    <source>
        <dbReference type="ARBA" id="ARBA00022448"/>
    </source>
</evidence>
<dbReference type="GO" id="GO:0090589">
    <property type="term" value="F:protein-phosphocysteine-trehalose phosphotransferase system transporter activity"/>
    <property type="evidence" value="ECO:0007669"/>
    <property type="project" value="TreeGrafter"/>
</dbReference>
<dbReference type="STRING" id="43064.SAMN04488086_102246"/>
<gene>
    <name evidence="15" type="ORF">TPAS_238</name>
</gene>
<evidence type="ECO:0000256" key="12">
    <source>
        <dbReference type="SAM" id="Phobius"/>
    </source>
</evidence>
<evidence type="ECO:0000259" key="14">
    <source>
        <dbReference type="PROSITE" id="PS51103"/>
    </source>
</evidence>
<accession>A0A1W1IC41</accession>
<feature type="transmembrane region" description="Helical" evidence="12">
    <location>
        <begin position="243"/>
        <end position="264"/>
    </location>
</feature>
<feature type="transmembrane region" description="Helical" evidence="12">
    <location>
        <begin position="300"/>
        <end position="319"/>
    </location>
</feature>
<dbReference type="Proteomes" id="UP000195985">
    <property type="component" value="Unassembled WGS sequence"/>
</dbReference>
<dbReference type="SUPFAM" id="SSF55604">
    <property type="entry name" value="Glucose permease domain IIB"/>
    <property type="match status" value="1"/>
</dbReference>
<feature type="transmembrane region" description="Helical" evidence="12">
    <location>
        <begin position="325"/>
        <end position="346"/>
    </location>
</feature>
<dbReference type="GO" id="GO:0008982">
    <property type="term" value="F:protein-N(PI)-phosphohistidine-sugar phosphotransferase activity"/>
    <property type="evidence" value="ECO:0007669"/>
    <property type="project" value="InterPro"/>
</dbReference>
<evidence type="ECO:0000256" key="7">
    <source>
        <dbReference type="ARBA" id="ARBA00022692"/>
    </source>
</evidence>
<dbReference type="OrthoDB" id="9769191at2"/>
<protein>
    <submittedName>
        <fullName evidence="15">Phosphotransferase system eiib cysteine phosphorylation site</fullName>
    </submittedName>
</protein>
<dbReference type="FunFam" id="3.30.1360.60:FF:000001">
    <property type="entry name" value="PTS system glucose-specific IIBC component PtsG"/>
    <property type="match status" value="1"/>
</dbReference>
<evidence type="ECO:0000256" key="8">
    <source>
        <dbReference type="ARBA" id="ARBA00022777"/>
    </source>
</evidence>
<keyword evidence="8" id="KW-0418">Kinase</keyword>
<dbReference type="PROSITE" id="PS51103">
    <property type="entry name" value="PTS_EIIC_TYPE_1"/>
    <property type="match status" value="1"/>
</dbReference>
<keyword evidence="7 12" id="KW-0812">Transmembrane</keyword>
<feature type="transmembrane region" description="Helical" evidence="12">
    <location>
        <begin position="383"/>
        <end position="406"/>
    </location>
</feature>
<organism evidence="15 16">
    <name type="scientific">Trichococcus pasteurii</name>
    <dbReference type="NCBI Taxonomy" id="43064"/>
    <lineage>
        <taxon>Bacteria</taxon>
        <taxon>Bacillati</taxon>
        <taxon>Bacillota</taxon>
        <taxon>Bacilli</taxon>
        <taxon>Lactobacillales</taxon>
        <taxon>Carnobacteriaceae</taxon>
        <taxon>Trichococcus</taxon>
    </lineage>
</organism>
<evidence type="ECO:0000256" key="5">
    <source>
        <dbReference type="ARBA" id="ARBA00022679"/>
    </source>
</evidence>
<evidence type="ECO:0000256" key="11">
    <source>
        <dbReference type="PROSITE-ProRule" id="PRU00421"/>
    </source>
</evidence>
<dbReference type="InterPro" id="IPR001996">
    <property type="entry name" value="PTS_IIB_1"/>
</dbReference>
<evidence type="ECO:0000256" key="6">
    <source>
        <dbReference type="ARBA" id="ARBA00022683"/>
    </source>
</evidence>
<dbReference type="InterPro" id="IPR050558">
    <property type="entry name" value="PTS_Sugar-Specific_Components"/>
</dbReference>
<dbReference type="PANTHER" id="PTHR30175:SF1">
    <property type="entry name" value="PTS SYSTEM ARBUTIN-, CELLOBIOSE-, AND SALICIN-SPECIFIC EIIBC COMPONENT-RELATED"/>
    <property type="match status" value="1"/>
</dbReference>
<keyword evidence="5 15" id="KW-0808">Transferase</keyword>
<evidence type="ECO:0000256" key="3">
    <source>
        <dbReference type="ARBA" id="ARBA00022475"/>
    </source>
</evidence>
<feature type="active site" description="Phosphocysteine intermediate; for EIIB activity" evidence="11">
    <location>
        <position position="29"/>
    </location>
</feature>
<dbReference type="Pfam" id="PF00367">
    <property type="entry name" value="PTS_EIIB"/>
    <property type="match status" value="1"/>
</dbReference>
<proteinExistence type="predicted"/>
<evidence type="ECO:0000313" key="15">
    <source>
        <dbReference type="EMBL" id="SLM50566.1"/>
    </source>
</evidence>
<evidence type="ECO:0000259" key="13">
    <source>
        <dbReference type="PROSITE" id="PS51098"/>
    </source>
</evidence>
<evidence type="ECO:0000256" key="4">
    <source>
        <dbReference type="ARBA" id="ARBA00022597"/>
    </source>
</evidence>
<dbReference type="PROSITE" id="PS51098">
    <property type="entry name" value="PTS_EIIB_TYPE_1"/>
    <property type="match status" value="1"/>
</dbReference>
<comment type="subcellular location">
    <subcellularLocation>
        <location evidence="1">Cell membrane</location>
        <topology evidence="1">Multi-pass membrane protein</topology>
    </subcellularLocation>
</comment>
<feature type="transmembrane region" description="Helical" evidence="12">
    <location>
        <begin position="146"/>
        <end position="167"/>
    </location>
</feature>
<sequence>MAKKDYDQLAKDVVAHVGGKENILEVTNCMTRLRFVLKDDASANESALKQLKQVKGIMNRGGQYQVIIGTEVSDIAPVVREYIGAENVTATVEKSEAKEGSLFDRFFKVISGCITPMLGVMVGSGMIKGVLAILVTFGLITNTSGTYLALYAASNAVMYFMPVLIGFSAARVFKANQYTGAVIGAAIMYPTLLEAITLGEPLTFLRIPMQLINYSQSLLPAIAAVWAASHVEKFLKNTLPQILQLMFVPALTLAIIVPLTLLAIGPVMNLVSTGLSTVVLGIFNFSPIIGGILFGAFWQLMVVLGLHGAFIPVLINNLVTLGSDPINAVLGLTVWALAGVSLGYALKVKDKVEKSLGFGNLASCLCGVTEPTIYSIIIPNFKIFSAAWIGGGVAGGILAALGGKLYSFGGDGLFRIPAMINPAGLDISFYGFIACALLAMAVSAVIAYFLVPAEKSIKEY</sequence>
<dbReference type="PROSITE" id="PS01035">
    <property type="entry name" value="PTS_EIIB_TYPE_1_CYS"/>
    <property type="match status" value="1"/>
</dbReference>
<keyword evidence="6" id="KW-0598">Phosphotransferase system</keyword>